<organism evidence="18 19">
    <name type="scientific">Hyaloscypha hepaticicola</name>
    <dbReference type="NCBI Taxonomy" id="2082293"/>
    <lineage>
        <taxon>Eukaryota</taxon>
        <taxon>Fungi</taxon>
        <taxon>Dikarya</taxon>
        <taxon>Ascomycota</taxon>
        <taxon>Pezizomycotina</taxon>
        <taxon>Leotiomycetes</taxon>
        <taxon>Helotiales</taxon>
        <taxon>Hyaloscyphaceae</taxon>
        <taxon>Hyaloscypha</taxon>
    </lineage>
</organism>
<evidence type="ECO:0000256" key="14">
    <source>
        <dbReference type="SAM" id="MobiDB-lite"/>
    </source>
</evidence>
<evidence type="ECO:0000313" key="18">
    <source>
        <dbReference type="EMBL" id="PMD26261.1"/>
    </source>
</evidence>
<feature type="compositionally biased region" description="Polar residues" evidence="14">
    <location>
        <begin position="2398"/>
        <end position="2411"/>
    </location>
</feature>
<keyword evidence="12" id="KW-0472">Membrane</keyword>
<evidence type="ECO:0000256" key="13">
    <source>
        <dbReference type="PROSITE-ProRule" id="PRU00169"/>
    </source>
</evidence>
<dbReference type="OrthoDB" id="60033at2759"/>
<dbReference type="PANTHER" id="PTHR43047">
    <property type="entry name" value="TWO-COMPONENT HISTIDINE PROTEIN KINASE"/>
    <property type="match status" value="1"/>
</dbReference>
<dbReference type="InterPro" id="IPR011990">
    <property type="entry name" value="TPR-like_helical_dom_sf"/>
</dbReference>
<proteinExistence type="predicted"/>
<evidence type="ECO:0000256" key="4">
    <source>
        <dbReference type="ARBA" id="ARBA00022475"/>
    </source>
</evidence>
<dbReference type="GO" id="GO:0009927">
    <property type="term" value="F:histidine phosphotransfer kinase activity"/>
    <property type="evidence" value="ECO:0007669"/>
    <property type="project" value="TreeGrafter"/>
</dbReference>
<dbReference type="PRINTS" id="PR00344">
    <property type="entry name" value="BCTRLSENSOR"/>
</dbReference>
<dbReference type="Gene3D" id="1.10.510.10">
    <property type="entry name" value="Transferase(Phosphotransferase) domain 1"/>
    <property type="match status" value="1"/>
</dbReference>
<dbReference type="EMBL" id="KZ613468">
    <property type="protein sequence ID" value="PMD26261.1"/>
    <property type="molecule type" value="Genomic_DNA"/>
</dbReference>
<feature type="domain" description="Protein kinase" evidence="15">
    <location>
        <begin position="83"/>
        <end position="385"/>
    </location>
</feature>
<dbReference type="Pfam" id="PF00512">
    <property type="entry name" value="HisKA"/>
    <property type="match status" value="1"/>
</dbReference>
<dbReference type="STRING" id="1745343.A0A2J6QJ16"/>
<evidence type="ECO:0000256" key="6">
    <source>
        <dbReference type="ARBA" id="ARBA00022679"/>
    </source>
</evidence>
<evidence type="ECO:0000256" key="3">
    <source>
        <dbReference type="ARBA" id="ARBA00012438"/>
    </source>
</evidence>
<dbReference type="PANTHER" id="PTHR43047:SF46">
    <property type="entry name" value="HISTIDINE KINASE_RESPONSE REGULATOR, PUTATIVE (AFU_ORTHOLOGUE AFUA_3G12550)-RELATED"/>
    <property type="match status" value="1"/>
</dbReference>
<dbReference type="InterPro" id="IPR001789">
    <property type="entry name" value="Sig_transdc_resp-reg_receiver"/>
</dbReference>
<keyword evidence="7" id="KW-0812">Transmembrane</keyword>
<evidence type="ECO:0000256" key="2">
    <source>
        <dbReference type="ARBA" id="ARBA00004651"/>
    </source>
</evidence>
<keyword evidence="6" id="KW-0808">Transferase</keyword>
<dbReference type="InterPro" id="IPR003661">
    <property type="entry name" value="HisK_dim/P_dom"/>
</dbReference>
<dbReference type="PROSITE" id="PS50109">
    <property type="entry name" value="HIS_KIN"/>
    <property type="match status" value="1"/>
</dbReference>
<keyword evidence="8" id="KW-0547">Nucleotide-binding</keyword>
<dbReference type="PROSITE" id="PS50011">
    <property type="entry name" value="PROTEIN_KINASE_DOM"/>
    <property type="match status" value="1"/>
</dbReference>
<dbReference type="InterPro" id="IPR036890">
    <property type="entry name" value="HATPase_C_sf"/>
</dbReference>
<dbReference type="Gene3D" id="3.40.50.2300">
    <property type="match status" value="1"/>
</dbReference>
<dbReference type="InterPro" id="IPR041664">
    <property type="entry name" value="AAA_16"/>
</dbReference>
<dbReference type="InterPro" id="IPR003594">
    <property type="entry name" value="HATPase_dom"/>
</dbReference>
<dbReference type="Gene3D" id="1.25.40.10">
    <property type="entry name" value="Tetratricopeptide repeat domain"/>
    <property type="match status" value="1"/>
</dbReference>
<keyword evidence="19" id="KW-1185">Reference proteome</keyword>
<feature type="domain" description="Response regulatory" evidence="17">
    <location>
        <begin position="2225"/>
        <end position="2349"/>
    </location>
</feature>
<reference evidence="18 19" key="1">
    <citation type="submission" date="2016-05" db="EMBL/GenBank/DDBJ databases">
        <title>A degradative enzymes factory behind the ericoid mycorrhizal symbiosis.</title>
        <authorList>
            <consortium name="DOE Joint Genome Institute"/>
            <person name="Martino E."/>
            <person name="Morin E."/>
            <person name="Grelet G."/>
            <person name="Kuo A."/>
            <person name="Kohler A."/>
            <person name="Daghino S."/>
            <person name="Barry K."/>
            <person name="Choi C."/>
            <person name="Cichocki N."/>
            <person name="Clum A."/>
            <person name="Copeland A."/>
            <person name="Hainaut M."/>
            <person name="Haridas S."/>
            <person name="Labutti K."/>
            <person name="Lindquist E."/>
            <person name="Lipzen A."/>
            <person name="Khouja H.-R."/>
            <person name="Murat C."/>
            <person name="Ohm R."/>
            <person name="Olson A."/>
            <person name="Spatafora J."/>
            <person name="Veneault-Fourrey C."/>
            <person name="Henrissat B."/>
            <person name="Grigoriev I."/>
            <person name="Martin F."/>
            <person name="Perotto S."/>
        </authorList>
    </citation>
    <scope>NUCLEOTIDE SEQUENCE [LARGE SCALE GENOMIC DNA]</scope>
    <source>
        <strain evidence="18 19">UAMH 7357</strain>
    </source>
</reference>
<feature type="compositionally biased region" description="Low complexity" evidence="14">
    <location>
        <begin position="2377"/>
        <end position="2394"/>
    </location>
</feature>
<dbReference type="FunFam" id="3.30.565.10:FF:000010">
    <property type="entry name" value="Sensor histidine kinase RcsC"/>
    <property type="match status" value="1"/>
</dbReference>
<dbReference type="Pfam" id="PF00072">
    <property type="entry name" value="Response_reg"/>
    <property type="match status" value="1"/>
</dbReference>
<dbReference type="InterPro" id="IPR036097">
    <property type="entry name" value="HisK_dim/P_sf"/>
</dbReference>
<dbReference type="FunFam" id="1.10.287.130:FF:000003">
    <property type="entry name" value="Histidine kinase"/>
    <property type="match status" value="1"/>
</dbReference>
<feature type="compositionally biased region" description="Polar residues" evidence="14">
    <location>
        <begin position="467"/>
        <end position="489"/>
    </location>
</feature>
<feature type="compositionally biased region" description="Polar residues" evidence="14">
    <location>
        <begin position="499"/>
        <end position="572"/>
    </location>
</feature>
<dbReference type="InterPro" id="IPR029016">
    <property type="entry name" value="GAF-like_dom_sf"/>
</dbReference>
<feature type="region of interest" description="Disordered" evidence="14">
    <location>
        <begin position="2373"/>
        <end position="2411"/>
    </location>
</feature>
<evidence type="ECO:0000256" key="12">
    <source>
        <dbReference type="ARBA" id="ARBA00023136"/>
    </source>
</evidence>
<feature type="compositionally biased region" description="Low complexity" evidence="14">
    <location>
        <begin position="449"/>
        <end position="458"/>
    </location>
</feature>
<dbReference type="Gene3D" id="3.30.565.10">
    <property type="entry name" value="Histidine kinase-like ATPase, C-terminal domain"/>
    <property type="match status" value="1"/>
</dbReference>
<feature type="region of interest" description="Disordered" evidence="14">
    <location>
        <begin position="2430"/>
        <end position="2487"/>
    </location>
</feature>
<dbReference type="SMART" id="SM00448">
    <property type="entry name" value="REC"/>
    <property type="match status" value="1"/>
</dbReference>
<keyword evidence="5 13" id="KW-0597">Phosphoprotein</keyword>
<dbReference type="InterPro" id="IPR011009">
    <property type="entry name" value="Kinase-like_dom_sf"/>
</dbReference>
<dbReference type="SUPFAM" id="SSF48452">
    <property type="entry name" value="TPR-like"/>
    <property type="match status" value="1"/>
</dbReference>
<evidence type="ECO:0000256" key="5">
    <source>
        <dbReference type="ARBA" id="ARBA00022553"/>
    </source>
</evidence>
<dbReference type="Proteomes" id="UP000235672">
    <property type="component" value="Unassembled WGS sequence"/>
</dbReference>
<evidence type="ECO:0000256" key="10">
    <source>
        <dbReference type="ARBA" id="ARBA00022840"/>
    </source>
</evidence>
<evidence type="ECO:0000259" key="15">
    <source>
        <dbReference type="PROSITE" id="PS50011"/>
    </source>
</evidence>
<dbReference type="Pfam" id="PF13185">
    <property type="entry name" value="GAF_2"/>
    <property type="match status" value="1"/>
</dbReference>
<dbReference type="GO" id="GO:0000155">
    <property type="term" value="F:phosphorelay sensor kinase activity"/>
    <property type="evidence" value="ECO:0007669"/>
    <property type="project" value="InterPro"/>
</dbReference>
<evidence type="ECO:0000256" key="9">
    <source>
        <dbReference type="ARBA" id="ARBA00022777"/>
    </source>
</evidence>
<dbReference type="CDD" id="cd00082">
    <property type="entry name" value="HisKA"/>
    <property type="match status" value="1"/>
</dbReference>
<comment type="subcellular location">
    <subcellularLocation>
        <location evidence="2">Cell membrane</location>
        <topology evidence="2">Multi-pass membrane protein</topology>
    </subcellularLocation>
</comment>
<sequence>MDGGTVALGDEMLDPPPRLYERLRHIAGYTFDESIAPFHSSYDNWQVFGTKDVVHHASDGNHAKSDSERNSPRPESQNHIAFRKTISESGSEASGTIDSHEEIVEQSTINIVARVSTHALREERAYHICKNLIKKVDPEGDHIIKPINIARLPSQQGDKGPIVVCIFVNPGLNYLPRVIDYGPAWYKGRRLSDKNDELQAFREEFVPREQVPLQTFLDFAIGATECLEVLHHGQRIVHGEIRGDAFHMNQETGAIRLINFGSGLRTFEHGLTSTGWSTLSKEIGAKTKLSYMSPEQTGRMPAEPDSRTDIYSLGILFWVMLTQQPAFDGETPMDIIQGVLGKRLPLVSNLRMDIPDVIGRIIQKMTAKIIGDRYHSASGLRYDLTEIRRLLGVGDSATLKHWQIATKDVSSFFILPNVMMGRTKEHDEVVKIIDKVAKRHVLSQKQDVGSISSGSSISLELRDQANGGDNSSDGENTSSAEGQTTSITGPLSVDHRSSYKSGSSQMRSGPTSQHNSMDSQDGSSSRNNSLLKPWEKNSSLNMDSKSLADSTNSEGKQKSTSSDEVGSLTSHRNSQKFRRKGRCEVVSISGAAGLGKSCLVQSVQVEARRRGYFASSKFDQAKKTPFGPVLKLLSSLFKQVFSESNTNTPFHHLLKQFVRPAWPLLHRVLGLPEFLLGGMSTPGSGKSAHASQLSQAYKKSLRAETKRRDSSPSSSHNSLYSLALGTQSSQDFLRAGTATKSMRLMNTFLDVLRVFTQHKFICFCLDDLQFADDESLDLISQIVAARMKMVIIVTYRPDDVLPERIRGIIDPPQTEEYIKAAGVGITRVTLKPLAEEDVVDYVAATLSRPKTEVIPLAAVIHSKSAGNPFYMREMLDTCHRKQCIYYDYRESCWCYDLDKVFKRFETSSYTDTLDHEFVTSRLNELPAPSQSILAWASLIGSSFSFDLVQRLLSGEFDYDESTPGKEVSQPYSLTHSQQDVVEGLQATIQAYIIIATEDDDRFRFAHDRYMQAASSLRECNGPKMHFIIALTLMKYYSSEERARSATAVHISECVDIIRERVKHRQSFRKLLFDCATSAAESGARSTAAKYYTNCFALLQDDPWKDGEVDVYYEETLQLYTRAAECYLYMGSYPEAKRLLFEVFSNAKTAVEKAPAWVLQSRIYAQEGDTQAAFKALKSCLAGLGVDVDDEPSFEKCDAEFERLIIKIQSMDQNDLSTRKTAKDSNLAAVGAVLVETISAAFWSDRLTFYQMSLVMVNTQLTCGNFPQSGMAYLHLALIAIVRFNMIKFAVEMGNLSLAIMSRWRDPYTMGRGSVTYSLFIGHLSNHLQEQIPQLEGAVEYAIQTGNRITTILTFGLLGNLKFFASENLNELESFLHFGIEEIQDWQLDTRGGTCAIAVRQVCRALQGKTYTKDPLGIMTDESHNSEVYKAWLKSSLHISDRPLLFYEGVEIAPLFLYGHYERAVELGSRCLDHLDNIWSARNTRFTMFMHGLSLAGLMWGKLQNPLRGVSPEKGKDSQRPNVEFGPSEKELLGDVAHVTAQIRELRQKIVDWQAVSDVNYLAWSELLATQICELESDHAGAMASYEKALDHAAAHDFVFEEALGNYLLAGFFLRAGSRRAAKGSLREALAHYRAYGATEHIAEEHSLLLQGPTKSQRITDASCQTDFAGDSAPVQYTTLEGNEDEEHPQTRAIITETRGDRIGQWQGASARPDVGSGLPALDMLDLTSILESSQVISSVLQVDQLLKTMCEIILQNCGGLATSAAIVVEEDDPVGWSIAASGDSEKGAVAHIPGIPLNETALVAEGVILYCTRFRETVFLPDLIHDERFSNVSEAWAARNPVGKSVIAIPICHGVKPLLGVLYLEGEPNAFTDRNLTVLELLVNQIGISYSNALTLKEVEKVSAFNNSMVDVQKKALAKALEAEKQANLAKAEALRNVKLAEEAAKAKSIFLANVSHELRTPLNGVIGNSELLRDSDLTKDQAEMADSIRVSADLLLTVINDILDFSKMEADKMELFIVAFKADEMMREVVRSVSYSNRDKKNVRNVEILQEINLPQSLIFGDPVRLHQVLGNLVSNSLKFTEKGSITIGARTDWETNEQVKLTFWVKDTGIGIPPQQLVKLFKPFSQADASTARKYGGSGLGLSICKSLIESMMGGKIELESAEGEGTTAWFTVTFPKAKEAIAGDIQNGMDHQVPMPKHAKDERTRSKTPYSDFSHIPRDQLRVCIAEDNPVNQKIAVQFMRKLGFKHVDAYDNGQQAVEGLREKAKAGQPYHIVLMDVQMPVLDGYEATKLLRRDSMEAVRNTLVIAMTASAIQGDREKCLESGMNDYLAKPVRSNVLKKKLDQYIQQPFPTPNLEAEAKSVADKVLREMNGFSSPSGPSSSSGTATPTTPREGASNTPSPSPLSQPVQTVNHKLDYGFVVEASSQTNIGRMPRHDEELSPKSFPARFRSRQTMKSENEPLSVKEGEDKSNVESTVSDAVEERK</sequence>
<dbReference type="SUPFAM" id="SSF47384">
    <property type="entry name" value="Homodimeric domain of signal transducing histidine kinase"/>
    <property type="match status" value="1"/>
</dbReference>
<keyword evidence="11" id="KW-1133">Transmembrane helix</keyword>
<dbReference type="SMART" id="SM00388">
    <property type="entry name" value="HisKA"/>
    <property type="match status" value="1"/>
</dbReference>
<keyword evidence="10" id="KW-0067">ATP-binding</keyword>
<dbReference type="Pfam" id="PF02518">
    <property type="entry name" value="HATPase_c"/>
    <property type="match status" value="1"/>
</dbReference>
<dbReference type="SUPFAM" id="SSF52172">
    <property type="entry name" value="CheY-like"/>
    <property type="match status" value="1"/>
</dbReference>
<dbReference type="SMART" id="SM00220">
    <property type="entry name" value="S_TKc"/>
    <property type="match status" value="1"/>
</dbReference>
<dbReference type="InterPro" id="IPR011006">
    <property type="entry name" value="CheY-like_superfamily"/>
</dbReference>
<keyword evidence="9 18" id="KW-0418">Kinase</keyword>
<dbReference type="SUPFAM" id="SSF56112">
    <property type="entry name" value="Protein kinase-like (PK-like)"/>
    <property type="match status" value="1"/>
</dbReference>
<dbReference type="InterPro" id="IPR005467">
    <property type="entry name" value="His_kinase_dom"/>
</dbReference>
<comment type="catalytic activity">
    <reaction evidence="1">
        <text>ATP + protein L-histidine = ADP + protein N-phospho-L-histidine.</text>
        <dbReference type="EC" id="2.7.13.3"/>
    </reaction>
</comment>
<dbReference type="Gene3D" id="3.30.450.40">
    <property type="match status" value="1"/>
</dbReference>
<dbReference type="SMART" id="SM00387">
    <property type="entry name" value="HATPase_c"/>
    <property type="match status" value="1"/>
</dbReference>
<feature type="region of interest" description="Disordered" evidence="14">
    <location>
        <begin position="56"/>
        <end position="78"/>
    </location>
</feature>
<dbReference type="CDD" id="cd17546">
    <property type="entry name" value="REC_hyHK_CKI1_RcsC-like"/>
    <property type="match status" value="1"/>
</dbReference>
<evidence type="ECO:0000256" key="8">
    <source>
        <dbReference type="ARBA" id="ARBA00022741"/>
    </source>
</evidence>
<evidence type="ECO:0000259" key="16">
    <source>
        <dbReference type="PROSITE" id="PS50109"/>
    </source>
</evidence>
<dbReference type="InterPro" id="IPR004358">
    <property type="entry name" value="Sig_transdc_His_kin-like_C"/>
</dbReference>
<dbReference type="FunFam" id="1.10.510.10:FF:000579">
    <property type="entry name" value="Sensor histidine kinase/response regulator, putative"/>
    <property type="match status" value="1"/>
</dbReference>
<feature type="compositionally biased region" description="Basic and acidic residues" evidence="14">
    <location>
        <begin position="56"/>
        <end position="72"/>
    </location>
</feature>
<dbReference type="SUPFAM" id="SSF55874">
    <property type="entry name" value="ATPase domain of HSP90 chaperone/DNA topoisomerase II/histidine kinase"/>
    <property type="match status" value="1"/>
</dbReference>
<feature type="compositionally biased region" description="Basic and acidic residues" evidence="14">
    <location>
        <begin position="2457"/>
        <end position="2474"/>
    </location>
</feature>
<dbReference type="InterPro" id="IPR000719">
    <property type="entry name" value="Prot_kinase_dom"/>
</dbReference>
<evidence type="ECO:0000256" key="1">
    <source>
        <dbReference type="ARBA" id="ARBA00000085"/>
    </source>
</evidence>
<gene>
    <name evidence="18" type="ORF">NA56DRAFT_341079</name>
</gene>
<evidence type="ECO:0000256" key="11">
    <source>
        <dbReference type="ARBA" id="ARBA00022989"/>
    </source>
</evidence>
<name>A0A2J6QJ16_9HELO</name>
<dbReference type="FunFam" id="3.30.450.40:FF:000044">
    <property type="entry name" value="Putative sensor histidine kinase/response regulator"/>
    <property type="match status" value="1"/>
</dbReference>
<dbReference type="GO" id="GO:0005886">
    <property type="term" value="C:plasma membrane"/>
    <property type="evidence" value="ECO:0007669"/>
    <property type="project" value="UniProtKB-SubCell"/>
</dbReference>
<dbReference type="FunFam" id="3.40.50.2300:FF:000285">
    <property type="entry name" value="Putative sensor histidine kinase/response regulator"/>
    <property type="match status" value="1"/>
</dbReference>
<protein>
    <recommendedName>
        <fullName evidence="3">histidine kinase</fullName>
        <ecNumber evidence="3">2.7.13.3</ecNumber>
    </recommendedName>
</protein>
<feature type="modified residue" description="4-aspartylphosphate" evidence="13">
    <location>
        <position position="2280"/>
    </location>
</feature>
<feature type="region of interest" description="Disordered" evidence="14">
    <location>
        <begin position="444"/>
        <end position="580"/>
    </location>
</feature>
<evidence type="ECO:0000256" key="7">
    <source>
        <dbReference type="ARBA" id="ARBA00022692"/>
    </source>
</evidence>
<accession>A0A2J6QJ16</accession>
<keyword evidence="4" id="KW-1003">Cell membrane</keyword>
<evidence type="ECO:0000313" key="19">
    <source>
        <dbReference type="Proteomes" id="UP000235672"/>
    </source>
</evidence>
<dbReference type="Pfam" id="PF13191">
    <property type="entry name" value="AAA_16"/>
    <property type="match status" value="1"/>
</dbReference>
<dbReference type="InterPro" id="IPR003018">
    <property type="entry name" value="GAF"/>
</dbReference>
<dbReference type="PROSITE" id="PS50110">
    <property type="entry name" value="RESPONSE_REGULATORY"/>
    <property type="match status" value="1"/>
</dbReference>
<dbReference type="CDD" id="cd16922">
    <property type="entry name" value="HATPase_EvgS-ArcB-TorS-like"/>
    <property type="match status" value="1"/>
</dbReference>
<feature type="region of interest" description="Disordered" evidence="14">
    <location>
        <begin position="2191"/>
        <end position="2215"/>
    </location>
</feature>
<evidence type="ECO:0000259" key="17">
    <source>
        <dbReference type="PROSITE" id="PS50110"/>
    </source>
</evidence>
<dbReference type="Gene3D" id="1.10.287.130">
    <property type="match status" value="1"/>
</dbReference>
<feature type="domain" description="Histidine kinase" evidence="16">
    <location>
        <begin position="1954"/>
        <end position="2181"/>
    </location>
</feature>
<dbReference type="SUPFAM" id="SSF55781">
    <property type="entry name" value="GAF domain-like"/>
    <property type="match status" value="1"/>
</dbReference>
<dbReference type="EC" id="2.7.13.3" evidence="3"/>
<dbReference type="GO" id="GO:0005524">
    <property type="term" value="F:ATP binding"/>
    <property type="evidence" value="ECO:0007669"/>
    <property type="project" value="UniProtKB-KW"/>
</dbReference>